<name>A0A974CT48_XENLA</name>
<sequence length="89" mass="9787">MATRCTSTSAETILPTLKIELLQDFFSFSLLEPQSGCPCTRSVRSPRNKVHKKKRFCSSGVSPCAQDAPYNDAEHVTPSLATKKFCSGF</sequence>
<dbReference type="Proteomes" id="UP000694892">
    <property type="component" value="Chromosome 5S"/>
</dbReference>
<protein>
    <submittedName>
        <fullName evidence="1">Uncharacterized protein</fullName>
    </submittedName>
</protein>
<evidence type="ECO:0000313" key="2">
    <source>
        <dbReference type="Proteomes" id="UP000694892"/>
    </source>
</evidence>
<organism evidence="1 2">
    <name type="scientific">Xenopus laevis</name>
    <name type="common">African clawed frog</name>
    <dbReference type="NCBI Taxonomy" id="8355"/>
    <lineage>
        <taxon>Eukaryota</taxon>
        <taxon>Metazoa</taxon>
        <taxon>Chordata</taxon>
        <taxon>Craniata</taxon>
        <taxon>Vertebrata</taxon>
        <taxon>Euteleostomi</taxon>
        <taxon>Amphibia</taxon>
        <taxon>Batrachia</taxon>
        <taxon>Anura</taxon>
        <taxon>Pipoidea</taxon>
        <taxon>Pipidae</taxon>
        <taxon>Xenopodinae</taxon>
        <taxon>Xenopus</taxon>
        <taxon>Xenopus</taxon>
    </lineage>
</organism>
<proteinExistence type="predicted"/>
<evidence type="ECO:0000313" key="1">
    <source>
        <dbReference type="EMBL" id="OCT79120.1"/>
    </source>
</evidence>
<gene>
    <name evidence="1" type="ORF">XELAEV_18030218mg</name>
</gene>
<dbReference type="EMBL" id="CM004475">
    <property type="protein sequence ID" value="OCT79120.1"/>
    <property type="molecule type" value="Genomic_DNA"/>
</dbReference>
<accession>A0A974CT48</accession>
<dbReference type="AlphaFoldDB" id="A0A974CT48"/>
<reference evidence="2" key="1">
    <citation type="journal article" date="2016" name="Nature">
        <title>Genome evolution in the allotetraploid frog Xenopus laevis.</title>
        <authorList>
            <person name="Session A.M."/>
            <person name="Uno Y."/>
            <person name="Kwon T."/>
            <person name="Chapman J.A."/>
            <person name="Toyoda A."/>
            <person name="Takahashi S."/>
            <person name="Fukui A."/>
            <person name="Hikosaka A."/>
            <person name="Suzuki A."/>
            <person name="Kondo M."/>
            <person name="van Heeringen S.J."/>
            <person name="Quigley I."/>
            <person name="Heinz S."/>
            <person name="Ogino H."/>
            <person name="Ochi H."/>
            <person name="Hellsten U."/>
            <person name="Lyons J.B."/>
            <person name="Simakov O."/>
            <person name="Putnam N."/>
            <person name="Stites J."/>
            <person name="Kuroki Y."/>
            <person name="Tanaka T."/>
            <person name="Michiue T."/>
            <person name="Watanabe M."/>
            <person name="Bogdanovic O."/>
            <person name="Lister R."/>
            <person name="Georgiou G."/>
            <person name="Paranjpe S.S."/>
            <person name="van Kruijsbergen I."/>
            <person name="Shu S."/>
            <person name="Carlson J."/>
            <person name="Kinoshita T."/>
            <person name="Ohta Y."/>
            <person name="Mawaribuchi S."/>
            <person name="Jenkins J."/>
            <person name="Grimwood J."/>
            <person name="Schmutz J."/>
            <person name="Mitros T."/>
            <person name="Mozaffari S.V."/>
            <person name="Suzuki Y."/>
            <person name="Haramoto Y."/>
            <person name="Yamamoto T.S."/>
            <person name="Takagi C."/>
            <person name="Heald R."/>
            <person name="Miller K."/>
            <person name="Haudenschild C."/>
            <person name="Kitzman J."/>
            <person name="Nakayama T."/>
            <person name="Izutsu Y."/>
            <person name="Robert J."/>
            <person name="Fortriede J."/>
            <person name="Burns K."/>
            <person name="Lotay V."/>
            <person name="Karimi K."/>
            <person name="Yasuoka Y."/>
            <person name="Dichmann D.S."/>
            <person name="Flajnik M.F."/>
            <person name="Houston D.W."/>
            <person name="Shendure J."/>
            <person name="DuPasquier L."/>
            <person name="Vize P.D."/>
            <person name="Zorn A.M."/>
            <person name="Ito M."/>
            <person name="Marcotte E.M."/>
            <person name="Wallingford J.B."/>
            <person name="Ito Y."/>
            <person name="Asashima M."/>
            <person name="Ueno N."/>
            <person name="Matsuda Y."/>
            <person name="Veenstra G.J."/>
            <person name="Fujiyama A."/>
            <person name="Harland R.M."/>
            <person name="Taira M."/>
            <person name="Rokhsar D.S."/>
        </authorList>
    </citation>
    <scope>NUCLEOTIDE SEQUENCE [LARGE SCALE GENOMIC DNA]</scope>
    <source>
        <strain evidence="2">J</strain>
    </source>
</reference>